<name>A0A1D3K3G4_PSEVE</name>
<evidence type="ECO:0000313" key="5">
    <source>
        <dbReference type="Proteomes" id="UP000245431"/>
    </source>
</evidence>
<sequence length="73" mass="7948">METINYTNARAHLSETMDRVNDDHIPLLLTRQKGEPVVMISLSEFNALEETAPNHSNTTSVASGLGESPPNIA</sequence>
<dbReference type="RefSeq" id="WP_017846729.1">
    <property type="nucleotide sequence ID" value="NZ_AOUH01000017.1"/>
</dbReference>
<feature type="compositionally biased region" description="Polar residues" evidence="3">
    <location>
        <begin position="53"/>
        <end position="62"/>
    </location>
</feature>
<reference evidence="5" key="1">
    <citation type="submission" date="2016-07" db="EMBL/GenBank/DDBJ databases">
        <authorList>
            <person name="Florea S."/>
            <person name="Webb J.S."/>
            <person name="Jaromczyk J."/>
            <person name="Schardl C.L."/>
        </authorList>
    </citation>
    <scope>NUCLEOTIDE SEQUENCE [LARGE SCALE GENOMIC DNA]</scope>
    <source>
        <strain evidence="5">1YdBTEX2</strain>
    </source>
</reference>
<evidence type="ECO:0000256" key="3">
    <source>
        <dbReference type="SAM" id="MobiDB-lite"/>
    </source>
</evidence>
<protein>
    <recommendedName>
        <fullName evidence="2">Antitoxin</fullName>
    </recommendedName>
</protein>
<dbReference type="NCBIfam" id="TIGR01552">
    <property type="entry name" value="phd_fam"/>
    <property type="match status" value="1"/>
</dbReference>
<evidence type="ECO:0000256" key="2">
    <source>
        <dbReference type="RuleBase" id="RU362080"/>
    </source>
</evidence>
<organism evidence="4 5">
    <name type="scientific">Pseudomonas veronii 1YdBTEX2</name>
    <dbReference type="NCBI Taxonomy" id="1295141"/>
    <lineage>
        <taxon>Bacteria</taxon>
        <taxon>Pseudomonadati</taxon>
        <taxon>Pseudomonadota</taxon>
        <taxon>Gammaproteobacteria</taxon>
        <taxon>Pseudomonadales</taxon>
        <taxon>Pseudomonadaceae</taxon>
        <taxon>Pseudomonas</taxon>
    </lineage>
</organism>
<dbReference type="InterPro" id="IPR051405">
    <property type="entry name" value="phD/YefM_antitoxin"/>
</dbReference>
<dbReference type="Gene3D" id="3.40.1620.10">
    <property type="entry name" value="YefM-like domain"/>
    <property type="match status" value="1"/>
</dbReference>
<dbReference type="PANTHER" id="PTHR33713:SF6">
    <property type="entry name" value="ANTITOXIN YEFM"/>
    <property type="match status" value="1"/>
</dbReference>
<dbReference type="EMBL" id="LT599583">
    <property type="protein sequence ID" value="SBW82858.1"/>
    <property type="molecule type" value="Genomic_DNA"/>
</dbReference>
<feature type="region of interest" description="Disordered" evidence="3">
    <location>
        <begin position="51"/>
        <end position="73"/>
    </location>
</feature>
<dbReference type="Pfam" id="PF02604">
    <property type="entry name" value="PhdYeFM_antitox"/>
    <property type="match status" value="1"/>
</dbReference>
<comment type="similarity">
    <text evidence="1 2">Belongs to the phD/YefM antitoxin family.</text>
</comment>
<evidence type="ECO:0000256" key="1">
    <source>
        <dbReference type="ARBA" id="ARBA00009981"/>
    </source>
</evidence>
<dbReference type="InterPro" id="IPR006442">
    <property type="entry name" value="Antitoxin_Phd/YefM"/>
</dbReference>
<dbReference type="Proteomes" id="UP000245431">
    <property type="component" value="Chromosome PVE_r1"/>
</dbReference>
<dbReference type="SUPFAM" id="SSF143120">
    <property type="entry name" value="YefM-like"/>
    <property type="match status" value="1"/>
</dbReference>
<dbReference type="PANTHER" id="PTHR33713">
    <property type="entry name" value="ANTITOXIN YAFN-RELATED"/>
    <property type="match status" value="1"/>
</dbReference>
<dbReference type="InterPro" id="IPR036165">
    <property type="entry name" value="YefM-like_sf"/>
</dbReference>
<evidence type="ECO:0000313" key="4">
    <source>
        <dbReference type="EMBL" id="SBW82858.1"/>
    </source>
</evidence>
<accession>A0A1D3K3G4</accession>
<dbReference type="AlphaFoldDB" id="A0A1D3K3G4"/>
<comment type="function">
    <text evidence="2">Antitoxin component of a type II toxin-antitoxin (TA) system.</text>
</comment>
<proteinExistence type="inferred from homology"/>
<gene>
    <name evidence="4" type="ORF">PVE_R1G4977</name>
</gene>